<feature type="transmembrane region" description="Helical" evidence="1">
    <location>
        <begin position="12"/>
        <end position="33"/>
    </location>
</feature>
<dbReference type="Gene3D" id="3.30.450.40">
    <property type="match status" value="1"/>
</dbReference>
<proteinExistence type="predicted"/>
<dbReference type="InterPro" id="IPR003018">
    <property type="entry name" value="GAF"/>
</dbReference>
<reference evidence="3 4" key="1">
    <citation type="submission" date="2017-08" db="EMBL/GenBank/DDBJ databases">
        <title>Infants hospitalized years apart are colonized by the same room-sourced microbial strains.</title>
        <authorList>
            <person name="Brooks B."/>
            <person name="Olm M.R."/>
            <person name="Firek B.A."/>
            <person name="Baker R."/>
            <person name="Thomas B.C."/>
            <person name="Morowitz M.J."/>
            <person name="Banfield J.F."/>
        </authorList>
    </citation>
    <scope>NUCLEOTIDE SEQUENCE [LARGE SCALE GENOMIC DNA]</scope>
    <source>
        <strain evidence="3">S2_012_000_R2_81</strain>
    </source>
</reference>
<accession>A0A2W5FBW4</accession>
<sequence length="214" mass="22082">MTGAQASDLSATAAAVEGALVPAAAGVLSGWLLMRRRRDRASNAARPSMGRQAWRDSLQSSADVDVAMQGLCQQLVDAHDADLACIAVFQGTTGGAYSVIAPVAGDTLCSLPPRRGDLLLLPGRQDLLQRLLCGEPLVIGGCPEALGTSFLWPGCTAFASALLLPLWQGGRCWGCLALFARAAHAYPPGELAHLQSVADAVSVALGRQPPVGGD</sequence>
<keyword evidence="1" id="KW-1133">Transmembrane helix</keyword>
<organism evidence="3 4">
    <name type="scientific">Roseateles depolymerans</name>
    <dbReference type="NCBI Taxonomy" id="76731"/>
    <lineage>
        <taxon>Bacteria</taxon>
        <taxon>Pseudomonadati</taxon>
        <taxon>Pseudomonadota</taxon>
        <taxon>Betaproteobacteria</taxon>
        <taxon>Burkholderiales</taxon>
        <taxon>Sphaerotilaceae</taxon>
        <taxon>Roseateles</taxon>
    </lineage>
</organism>
<dbReference type="SUPFAM" id="SSF55781">
    <property type="entry name" value="GAF domain-like"/>
    <property type="match status" value="1"/>
</dbReference>
<dbReference type="Proteomes" id="UP000249633">
    <property type="component" value="Unassembled WGS sequence"/>
</dbReference>
<dbReference type="InterPro" id="IPR029016">
    <property type="entry name" value="GAF-like_dom_sf"/>
</dbReference>
<evidence type="ECO:0000259" key="2">
    <source>
        <dbReference type="Pfam" id="PF13185"/>
    </source>
</evidence>
<name>A0A2W5FBW4_9BURK</name>
<dbReference type="Pfam" id="PF13185">
    <property type="entry name" value="GAF_2"/>
    <property type="match status" value="1"/>
</dbReference>
<keyword evidence="1" id="KW-0472">Membrane</keyword>
<dbReference type="AlphaFoldDB" id="A0A2W5FBW4"/>
<protein>
    <recommendedName>
        <fullName evidence="2">GAF domain-containing protein</fullName>
    </recommendedName>
</protein>
<comment type="caution">
    <text evidence="3">The sequence shown here is derived from an EMBL/GenBank/DDBJ whole genome shotgun (WGS) entry which is preliminary data.</text>
</comment>
<keyword evidence="1" id="KW-0812">Transmembrane</keyword>
<evidence type="ECO:0000313" key="4">
    <source>
        <dbReference type="Proteomes" id="UP000249633"/>
    </source>
</evidence>
<gene>
    <name evidence="3" type="ORF">DI603_19285</name>
</gene>
<dbReference type="EMBL" id="QFOD01000022">
    <property type="protein sequence ID" value="PZP28522.1"/>
    <property type="molecule type" value="Genomic_DNA"/>
</dbReference>
<evidence type="ECO:0000313" key="3">
    <source>
        <dbReference type="EMBL" id="PZP28522.1"/>
    </source>
</evidence>
<evidence type="ECO:0000256" key="1">
    <source>
        <dbReference type="SAM" id="Phobius"/>
    </source>
</evidence>
<feature type="domain" description="GAF" evidence="2">
    <location>
        <begin position="62"/>
        <end position="205"/>
    </location>
</feature>